<dbReference type="InterPro" id="IPR041698">
    <property type="entry name" value="Methyltransf_25"/>
</dbReference>
<feature type="domain" description="Methyltransferase" evidence="1">
    <location>
        <begin position="54"/>
        <end position="150"/>
    </location>
</feature>
<dbReference type="GO" id="GO:0008168">
    <property type="term" value="F:methyltransferase activity"/>
    <property type="evidence" value="ECO:0007669"/>
    <property type="project" value="UniProtKB-KW"/>
</dbReference>
<dbReference type="EMBL" id="CP031263">
    <property type="protein sequence ID" value="AXH93401.1"/>
    <property type="molecule type" value="Genomic_DNA"/>
</dbReference>
<dbReference type="PANTHER" id="PTHR43591:SF24">
    <property type="entry name" value="2-METHOXY-6-POLYPRENYL-1,4-BENZOQUINOL METHYLASE, MITOCHONDRIAL"/>
    <property type="match status" value="1"/>
</dbReference>
<dbReference type="InterPro" id="IPR029063">
    <property type="entry name" value="SAM-dependent_MTases_sf"/>
</dbReference>
<keyword evidence="2" id="KW-0489">Methyltransferase</keyword>
<reference evidence="2 3" key="2">
    <citation type="submission" date="2018-08" db="EMBL/GenBank/DDBJ databases">
        <title>Streptomyces kandeliansis sp. nov., an endophytic bacterium isolated from mangrove plant.</title>
        <authorList>
            <person name="Wang R."/>
        </authorList>
    </citation>
    <scope>NUCLEOTIDE SEQUENCE [LARGE SCALE GENOMIC DNA]</scope>
    <source>
        <strain evidence="3">H14(2018)</strain>
    </source>
</reference>
<proteinExistence type="predicted"/>
<evidence type="ECO:0000313" key="2">
    <source>
        <dbReference type="EMBL" id="AXH93401.1"/>
    </source>
</evidence>
<protein>
    <submittedName>
        <fullName evidence="2">Methyltransferase domain-containing protein</fullName>
    </submittedName>
</protein>
<evidence type="ECO:0000259" key="1">
    <source>
        <dbReference type="Pfam" id="PF13649"/>
    </source>
</evidence>
<dbReference type="SUPFAM" id="SSF53335">
    <property type="entry name" value="S-adenosyl-L-methionine-dependent methyltransferases"/>
    <property type="match status" value="1"/>
</dbReference>
<dbReference type="GO" id="GO:0032259">
    <property type="term" value="P:methylation"/>
    <property type="evidence" value="ECO:0007669"/>
    <property type="project" value="UniProtKB-KW"/>
</dbReference>
<dbReference type="PANTHER" id="PTHR43591">
    <property type="entry name" value="METHYLTRANSFERASE"/>
    <property type="match status" value="1"/>
</dbReference>
<accession>A0A6N3K5X7</accession>
<organism evidence="2 3">
    <name type="scientific">Micromonospora aurantiaca</name>
    <name type="common">nom. illeg.</name>
    <dbReference type="NCBI Taxonomy" id="47850"/>
    <lineage>
        <taxon>Bacteria</taxon>
        <taxon>Bacillati</taxon>
        <taxon>Actinomycetota</taxon>
        <taxon>Actinomycetes</taxon>
        <taxon>Micromonosporales</taxon>
        <taxon>Micromonosporaceae</taxon>
        <taxon>Micromonospora</taxon>
    </lineage>
</organism>
<dbReference type="Gene3D" id="3.40.50.150">
    <property type="entry name" value="Vaccinia Virus protein VP39"/>
    <property type="match status" value="1"/>
</dbReference>
<sequence>MAAVTTLKASDYKTEVAAAFDRVAGTYDRLGVEFFGPMGRRLVERVAPAPGHRVLDVGCGSGACLFPAAARVGPAGRVVGIDIAPGMVETARAEAARRGVGNVEARVMDGERVDFPAASFDVVIGSYSLIFLPDVRSALRRYAQVLVPGGRIGFTSPQFRTGTFPFLPPVFTELIPNDLLRSLPEQWRPEALQRRFNSWLEGPADLRATMEAAGFVDVDVHDGAVPLVAATGEVWVDWSHTHGMRLMWDHLTADDAAALRARLIKALDEMRDGAGPLVIDTPVRFVTAQTPAVR</sequence>
<dbReference type="Proteomes" id="UP000253958">
    <property type="component" value="Chromosome"/>
</dbReference>
<evidence type="ECO:0000313" key="3">
    <source>
        <dbReference type="Proteomes" id="UP000253958"/>
    </source>
</evidence>
<dbReference type="CDD" id="cd02440">
    <property type="entry name" value="AdoMet_MTases"/>
    <property type="match status" value="1"/>
</dbReference>
<dbReference type="AlphaFoldDB" id="A0A6N3K5X7"/>
<dbReference type="Pfam" id="PF13649">
    <property type="entry name" value="Methyltransf_25"/>
    <property type="match status" value="1"/>
</dbReference>
<keyword evidence="2" id="KW-0808">Transferase</keyword>
<gene>
    <name evidence="2" type="ORF">DVH21_27555</name>
</gene>
<reference evidence="2 3" key="1">
    <citation type="submission" date="2018-07" db="EMBL/GenBank/DDBJ databases">
        <authorList>
            <person name="Ye Y."/>
        </authorList>
    </citation>
    <scope>NUCLEOTIDE SEQUENCE [LARGE SCALE GENOMIC DNA]</scope>
    <source>
        <strain evidence="3">H14(2018)</strain>
    </source>
</reference>
<name>A0A6N3K5X7_9ACTN</name>